<protein>
    <submittedName>
        <fullName evidence="1">Phosphatidylglycerol/phosphatidylinositol transfer protein</fullName>
    </submittedName>
</protein>
<reference evidence="1 2" key="1">
    <citation type="submission" date="2023-01" db="EMBL/GenBank/DDBJ databases">
        <title>Analysis of 21 Apiospora genomes using comparative genomics revels a genus with tremendous synthesis potential of carbohydrate active enzymes and secondary metabolites.</title>
        <authorList>
            <person name="Sorensen T."/>
        </authorList>
    </citation>
    <scope>NUCLEOTIDE SEQUENCE [LARGE SCALE GENOMIC DNA]</scope>
    <source>
        <strain evidence="1 2">CBS 33761</strain>
    </source>
</reference>
<keyword evidence="2" id="KW-1185">Reference proteome</keyword>
<name>A0ABR1S0M6_9PEZI</name>
<sequence length="155" mass="16983">MLSPPSLPFRSLPPASGCRNNNVDTLTPFHSGHYQEVQLFGNFTTTTGDVPWLNITATVNGRSRGGEPMFMLPLCDLNVFQKVSLPLPSGTGSTPAEMHRACPSDIQRGYAEISSPTLLLYPEFVPIGKWKVRAEATTLEGRRVFCVEGEFLVSI</sequence>
<comment type="caution">
    <text evidence="1">The sequence shown here is derived from an EMBL/GenBank/DDBJ whole genome shotgun (WGS) entry which is preliminary data.</text>
</comment>
<proteinExistence type="predicted"/>
<organism evidence="1 2">
    <name type="scientific">Apiospora rasikravindrae</name>
    <dbReference type="NCBI Taxonomy" id="990691"/>
    <lineage>
        <taxon>Eukaryota</taxon>
        <taxon>Fungi</taxon>
        <taxon>Dikarya</taxon>
        <taxon>Ascomycota</taxon>
        <taxon>Pezizomycotina</taxon>
        <taxon>Sordariomycetes</taxon>
        <taxon>Xylariomycetidae</taxon>
        <taxon>Amphisphaeriales</taxon>
        <taxon>Apiosporaceae</taxon>
        <taxon>Apiospora</taxon>
    </lineage>
</organism>
<evidence type="ECO:0000313" key="1">
    <source>
        <dbReference type="EMBL" id="KAK8023732.1"/>
    </source>
</evidence>
<accession>A0ABR1S0M6</accession>
<dbReference type="EMBL" id="JAQQWK010000011">
    <property type="protein sequence ID" value="KAK8023732.1"/>
    <property type="molecule type" value="Genomic_DNA"/>
</dbReference>
<evidence type="ECO:0000313" key="2">
    <source>
        <dbReference type="Proteomes" id="UP001444661"/>
    </source>
</evidence>
<gene>
    <name evidence="1" type="ORF">PG993_011798</name>
</gene>
<dbReference type="Proteomes" id="UP001444661">
    <property type="component" value="Unassembled WGS sequence"/>
</dbReference>